<evidence type="ECO:0000256" key="6">
    <source>
        <dbReference type="ARBA" id="ARBA00022729"/>
    </source>
</evidence>
<evidence type="ECO:0000256" key="7">
    <source>
        <dbReference type="ARBA" id="ARBA00023121"/>
    </source>
</evidence>
<evidence type="ECO:0000313" key="15">
    <source>
        <dbReference type="Proteomes" id="UP001632038"/>
    </source>
</evidence>
<keyword evidence="3" id="KW-0813">Transport</keyword>
<keyword evidence="5" id="KW-0472">Membrane</keyword>
<dbReference type="FunFam" id="1.10.110.10:FF:000001">
    <property type="entry name" value="Bifunctional inhibitor/lipid-transfer protein/seed storage 2S albumin superfamily protein"/>
    <property type="match status" value="1"/>
</dbReference>
<dbReference type="InterPro" id="IPR036312">
    <property type="entry name" value="Bifun_inhib/LTP/seed_sf"/>
</dbReference>
<name>A0ABD3DI72_9LAMI</name>
<dbReference type="Pfam" id="PF14368">
    <property type="entry name" value="LTP_2"/>
    <property type="match status" value="1"/>
</dbReference>
<reference evidence="15" key="1">
    <citation type="journal article" date="2024" name="IScience">
        <title>Strigolactones Initiate the Formation of Haustorium-like Structures in Castilleja.</title>
        <authorList>
            <person name="Buerger M."/>
            <person name="Peterson D."/>
            <person name="Chory J."/>
        </authorList>
    </citation>
    <scope>NUCLEOTIDE SEQUENCE [LARGE SCALE GENOMIC DNA]</scope>
</reference>
<dbReference type="SMART" id="SM00499">
    <property type="entry name" value="AAI"/>
    <property type="match status" value="1"/>
</dbReference>
<dbReference type="GO" id="GO:0098552">
    <property type="term" value="C:side of membrane"/>
    <property type="evidence" value="ECO:0007669"/>
    <property type="project" value="UniProtKB-KW"/>
</dbReference>
<evidence type="ECO:0000313" key="14">
    <source>
        <dbReference type="EMBL" id="KAL3642005.1"/>
    </source>
</evidence>
<sequence>MAQKQAFSMGLSIILVTTLWANTMAQSSDCTNVLVSMSPCLNYISGSSTTPSRACCTQLSTVVRAQPRCLCQVLNGGGSNLGLNINQTQALALPSSCRVQTPPTSHAVQSASPLGSPNSSPNSPNTNSGMGQTQCHHLQMQL</sequence>
<keyword evidence="6 12" id="KW-0732">Signal</keyword>
<evidence type="ECO:0000256" key="2">
    <source>
        <dbReference type="ARBA" id="ARBA00009748"/>
    </source>
</evidence>
<feature type="domain" description="Bifunctional inhibitor/plant lipid transfer protein/seed storage helical" evidence="13">
    <location>
        <begin position="30"/>
        <end position="135"/>
    </location>
</feature>
<keyword evidence="8" id="KW-1015">Disulfide bond</keyword>
<dbReference type="Gene3D" id="1.10.110.10">
    <property type="entry name" value="Plant lipid-transfer and hydrophobic proteins"/>
    <property type="match status" value="1"/>
</dbReference>
<evidence type="ECO:0000256" key="11">
    <source>
        <dbReference type="SAM" id="MobiDB-lite"/>
    </source>
</evidence>
<keyword evidence="5" id="KW-0336">GPI-anchor</keyword>
<evidence type="ECO:0000256" key="5">
    <source>
        <dbReference type="ARBA" id="ARBA00022622"/>
    </source>
</evidence>
<evidence type="ECO:0000256" key="9">
    <source>
        <dbReference type="ARBA" id="ARBA00023180"/>
    </source>
</evidence>
<feature type="signal peptide" evidence="12">
    <location>
        <begin position="1"/>
        <end position="25"/>
    </location>
</feature>
<evidence type="ECO:0000256" key="8">
    <source>
        <dbReference type="ARBA" id="ARBA00023157"/>
    </source>
</evidence>
<dbReference type="InterPro" id="IPR043325">
    <property type="entry name" value="LTSS"/>
</dbReference>
<accession>A0ABD3DI72</accession>
<dbReference type="GO" id="GO:0005886">
    <property type="term" value="C:plasma membrane"/>
    <property type="evidence" value="ECO:0007669"/>
    <property type="project" value="UniProtKB-SubCell"/>
</dbReference>
<comment type="similarity">
    <text evidence="2">Belongs to the plant LTP family.</text>
</comment>
<keyword evidence="15" id="KW-1185">Reference proteome</keyword>
<proteinExistence type="inferred from homology"/>
<comment type="subcellular location">
    <subcellularLocation>
        <location evidence="1">Cell membrane</location>
        <topology evidence="1">Lipid-anchor</topology>
        <topology evidence="1">GPI-anchor</topology>
    </subcellularLocation>
</comment>
<keyword evidence="10" id="KW-0449">Lipoprotein</keyword>
<evidence type="ECO:0000256" key="3">
    <source>
        <dbReference type="ARBA" id="ARBA00022448"/>
    </source>
</evidence>
<dbReference type="InterPro" id="IPR000528">
    <property type="entry name" value="Plant_nsLTP"/>
</dbReference>
<feature type="region of interest" description="Disordered" evidence="11">
    <location>
        <begin position="97"/>
        <end position="134"/>
    </location>
</feature>
<keyword evidence="7" id="KW-0446">Lipid-binding</keyword>
<evidence type="ECO:0000259" key="13">
    <source>
        <dbReference type="SMART" id="SM00499"/>
    </source>
</evidence>
<dbReference type="PANTHER" id="PTHR33044">
    <property type="entry name" value="BIFUNCTIONAL INHIBITOR/LIPID-TRANSFER PROTEIN/SEED STORAGE 2S ALBUMIN SUPERFAMILY PROTEIN-RELATED"/>
    <property type="match status" value="1"/>
</dbReference>
<organism evidence="14 15">
    <name type="scientific">Castilleja foliolosa</name>
    <dbReference type="NCBI Taxonomy" id="1961234"/>
    <lineage>
        <taxon>Eukaryota</taxon>
        <taxon>Viridiplantae</taxon>
        <taxon>Streptophyta</taxon>
        <taxon>Embryophyta</taxon>
        <taxon>Tracheophyta</taxon>
        <taxon>Spermatophyta</taxon>
        <taxon>Magnoliopsida</taxon>
        <taxon>eudicotyledons</taxon>
        <taxon>Gunneridae</taxon>
        <taxon>Pentapetalae</taxon>
        <taxon>asterids</taxon>
        <taxon>lamiids</taxon>
        <taxon>Lamiales</taxon>
        <taxon>Orobanchaceae</taxon>
        <taxon>Pedicularideae</taxon>
        <taxon>Castillejinae</taxon>
        <taxon>Castilleja</taxon>
    </lineage>
</organism>
<evidence type="ECO:0000256" key="1">
    <source>
        <dbReference type="ARBA" id="ARBA00004609"/>
    </source>
</evidence>
<dbReference type="CDD" id="cd00010">
    <property type="entry name" value="AAI_LTSS"/>
    <property type="match status" value="1"/>
</dbReference>
<evidence type="ECO:0000256" key="12">
    <source>
        <dbReference type="SAM" id="SignalP"/>
    </source>
</evidence>
<dbReference type="GO" id="GO:0008289">
    <property type="term" value="F:lipid binding"/>
    <property type="evidence" value="ECO:0007669"/>
    <property type="project" value="UniProtKB-KW"/>
</dbReference>
<dbReference type="SUPFAM" id="SSF47699">
    <property type="entry name" value="Bifunctional inhibitor/lipid-transfer protein/seed storage 2S albumin"/>
    <property type="match status" value="1"/>
</dbReference>
<dbReference type="PRINTS" id="PR00382">
    <property type="entry name" value="LIPIDTRNSFER"/>
</dbReference>
<evidence type="ECO:0000256" key="4">
    <source>
        <dbReference type="ARBA" id="ARBA00022475"/>
    </source>
</evidence>
<dbReference type="EMBL" id="JAVIJP010000016">
    <property type="protein sequence ID" value="KAL3642005.1"/>
    <property type="molecule type" value="Genomic_DNA"/>
</dbReference>
<evidence type="ECO:0000256" key="10">
    <source>
        <dbReference type="ARBA" id="ARBA00023288"/>
    </source>
</evidence>
<protein>
    <submittedName>
        <fullName evidence="14">Non-specific lipid transfer protein GPI-anchored 5</fullName>
    </submittedName>
</protein>
<keyword evidence="4" id="KW-1003">Cell membrane</keyword>
<dbReference type="AlphaFoldDB" id="A0ABD3DI72"/>
<comment type="caution">
    <text evidence="14">The sequence shown here is derived from an EMBL/GenBank/DDBJ whole genome shotgun (WGS) entry which is preliminary data.</text>
</comment>
<dbReference type="Proteomes" id="UP001632038">
    <property type="component" value="Unassembled WGS sequence"/>
</dbReference>
<dbReference type="InterPro" id="IPR016140">
    <property type="entry name" value="Bifunc_inhib/LTP/seed_store"/>
</dbReference>
<feature type="compositionally biased region" description="Low complexity" evidence="11">
    <location>
        <begin position="110"/>
        <end position="128"/>
    </location>
</feature>
<feature type="compositionally biased region" description="Polar residues" evidence="11">
    <location>
        <begin position="97"/>
        <end position="109"/>
    </location>
</feature>
<gene>
    <name evidence="14" type="primary">LTPG5</name>
    <name evidence="14" type="ORF">CASFOL_012820</name>
</gene>
<feature type="chain" id="PRO_5044819081" evidence="12">
    <location>
        <begin position="26"/>
        <end position="142"/>
    </location>
</feature>
<keyword evidence="9" id="KW-0325">Glycoprotein</keyword>